<reference evidence="2" key="1">
    <citation type="submission" date="2018-02" db="EMBL/GenBank/DDBJ databases">
        <authorList>
            <person name="Cohen D.B."/>
            <person name="Kent A.D."/>
        </authorList>
    </citation>
    <scope>NUCLEOTIDE SEQUENCE</scope>
</reference>
<evidence type="ECO:0000256" key="1">
    <source>
        <dbReference type="SAM" id="Phobius"/>
    </source>
</evidence>
<gene>
    <name evidence="2" type="ORF">FSB_LOCUS15075</name>
</gene>
<proteinExistence type="predicted"/>
<feature type="transmembrane region" description="Helical" evidence="1">
    <location>
        <begin position="72"/>
        <end position="93"/>
    </location>
</feature>
<protein>
    <submittedName>
        <fullName evidence="2">Uncharacterized protein</fullName>
    </submittedName>
</protein>
<evidence type="ECO:0000313" key="2">
    <source>
        <dbReference type="EMBL" id="SPC87193.1"/>
    </source>
</evidence>
<dbReference type="AlphaFoldDB" id="A0A2N9FJ37"/>
<keyword evidence="1" id="KW-0812">Transmembrane</keyword>
<dbReference type="EMBL" id="OIVN01000902">
    <property type="protein sequence ID" value="SPC87193.1"/>
    <property type="molecule type" value="Genomic_DNA"/>
</dbReference>
<keyword evidence="1" id="KW-0472">Membrane</keyword>
<organism evidence="2">
    <name type="scientific">Fagus sylvatica</name>
    <name type="common">Beechnut</name>
    <dbReference type="NCBI Taxonomy" id="28930"/>
    <lineage>
        <taxon>Eukaryota</taxon>
        <taxon>Viridiplantae</taxon>
        <taxon>Streptophyta</taxon>
        <taxon>Embryophyta</taxon>
        <taxon>Tracheophyta</taxon>
        <taxon>Spermatophyta</taxon>
        <taxon>Magnoliopsida</taxon>
        <taxon>eudicotyledons</taxon>
        <taxon>Gunneridae</taxon>
        <taxon>Pentapetalae</taxon>
        <taxon>rosids</taxon>
        <taxon>fabids</taxon>
        <taxon>Fagales</taxon>
        <taxon>Fagaceae</taxon>
        <taxon>Fagus</taxon>
    </lineage>
</organism>
<keyword evidence="1" id="KW-1133">Transmembrane helix</keyword>
<name>A0A2N9FJ37_FAGSY</name>
<sequence>MTDGGQIWDVRPLQVRSLHCTLPLPFESPPPPPPPHLPSPFCLHHVQRPLLLLPPSFPLFSSLSTHLSPWVFLPYAGVFSWLETPALYLSLVLKMGVVR</sequence>
<accession>A0A2N9FJ37</accession>